<dbReference type="OrthoDB" id="412402at2759"/>
<name>A0A165DSJ1_9BASI</name>
<dbReference type="STRING" id="1353952.A0A165DSJ1"/>
<reference evidence="1 2" key="1">
    <citation type="journal article" date="2016" name="Mol. Biol. Evol.">
        <title>Comparative Genomics of Early-Diverging Mushroom-Forming Fungi Provides Insights into the Origins of Lignocellulose Decay Capabilities.</title>
        <authorList>
            <person name="Nagy L.G."/>
            <person name="Riley R."/>
            <person name="Tritt A."/>
            <person name="Adam C."/>
            <person name="Daum C."/>
            <person name="Floudas D."/>
            <person name="Sun H."/>
            <person name="Yadav J.S."/>
            <person name="Pangilinan J."/>
            <person name="Larsson K.H."/>
            <person name="Matsuura K."/>
            <person name="Barry K."/>
            <person name="Labutti K."/>
            <person name="Kuo R."/>
            <person name="Ohm R.A."/>
            <person name="Bhattacharya S.S."/>
            <person name="Shirouzu T."/>
            <person name="Yoshinaga Y."/>
            <person name="Martin F.M."/>
            <person name="Grigoriev I.V."/>
            <person name="Hibbett D.S."/>
        </authorList>
    </citation>
    <scope>NUCLEOTIDE SEQUENCE [LARGE SCALE GENOMIC DNA]</scope>
    <source>
        <strain evidence="1 2">HHB12733</strain>
    </source>
</reference>
<accession>A0A165DSJ1</accession>
<organism evidence="1 2">
    <name type="scientific">Calocera cornea HHB12733</name>
    <dbReference type="NCBI Taxonomy" id="1353952"/>
    <lineage>
        <taxon>Eukaryota</taxon>
        <taxon>Fungi</taxon>
        <taxon>Dikarya</taxon>
        <taxon>Basidiomycota</taxon>
        <taxon>Agaricomycotina</taxon>
        <taxon>Dacrymycetes</taxon>
        <taxon>Dacrymycetales</taxon>
        <taxon>Dacrymycetaceae</taxon>
        <taxon>Calocera</taxon>
    </lineage>
</organism>
<dbReference type="InterPro" id="IPR022025">
    <property type="entry name" value="Amidoligase_2"/>
</dbReference>
<sequence>MARKLSIGFEIECLALLDAPSSDAVPLIMDLINNTTVHHARDNTFTYPSNETKWRVVDDPSIKSLDVLLRSVELVAPPVEDLPGTDIPAPSTGRGWRRALQEVLRAVKESLTLEVNLTTGLHVHIGPGLGCTWEIRHLRKIALVFLFFEDQLDQWHAPHRSDNTLRHNLDYLASMRQSRKCADLRDDQLSKKILGARDWKNLAEWVNPCPFGVLDYSRNYKVNFTSVGLHGTVEFRQHEGTTCVRSIIQWGEMLLALVRLAIRSDEGDLLDLCLAKVQLKDLVALAKRTEGWADMTTPVYVSPTAEQLARQARVSDYIANTILHISR</sequence>
<protein>
    <recommendedName>
        <fullName evidence="3">Amidoligase enzyme</fullName>
    </recommendedName>
</protein>
<dbReference type="InParanoid" id="A0A165DSJ1"/>
<dbReference type="Pfam" id="PF12224">
    <property type="entry name" value="Amidoligase_2"/>
    <property type="match status" value="1"/>
</dbReference>
<dbReference type="Proteomes" id="UP000076842">
    <property type="component" value="Unassembled WGS sequence"/>
</dbReference>
<evidence type="ECO:0000313" key="1">
    <source>
        <dbReference type="EMBL" id="KZT53456.1"/>
    </source>
</evidence>
<dbReference type="AlphaFoldDB" id="A0A165DSJ1"/>
<dbReference type="PANTHER" id="PTHR36847">
    <property type="entry name" value="AMIDOLIGASE ENZYME"/>
    <property type="match status" value="1"/>
</dbReference>
<dbReference type="EMBL" id="KV424037">
    <property type="protein sequence ID" value="KZT53456.1"/>
    <property type="molecule type" value="Genomic_DNA"/>
</dbReference>
<evidence type="ECO:0000313" key="2">
    <source>
        <dbReference type="Proteomes" id="UP000076842"/>
    </source>
</evidence>
<keyword evidence="2" id="KW-1185">Reference proteome</keyword>
<gene>
    <name evidence="1" type="ORF">CALCODRAFT_486351</name>
</gene>
<evidence type="ECO:0008006" key="3">
    <source>
        <dbReference type="Google" id="ProtNLM"/>
    </source>
</evidence>
<dbReference type="PANTHER" id="PTHR36847:SF1">
    <property type="entry name" value="AMIDOLIGASE ENZYME"/>
    <property type="match status" value="1"/>
</dbReference>
<proteinExistence type="predicted"/>